<name>A0A443VFT2_RAOPL</name>
<protein>
    <recommendedName>
        <fullName evidence="4">Single-stranded DNA-binding protein</fullName>
    </recommendedName>
</protein>
<evidence type="ECO:0000256" key="1">
    <source>
        <dbReference type="SAM" id="MobiDB-lite"/>
    </source>
</evidence>
<sequence length="249" mass="26892">MNQPMSFVWNTEAASMAKKAGSTGGISETGAYEGIIASAIYTFGKDGSQSQALELSLDSNGAKANYLRINYIGKDGQQTFGMGLISAILWAAQVKNAQPEQIQTTEGTEWHCPALEGKKVGLFLQKVLYTKGDGSDGYKFEVRHVFQPGTRRTYAEYSENEPATAISALEQSMKDKDDRTPGNAQFSGGARQPAGANPYAQNHNAVPQSRLQQAASQHAQNIQNPPDFDDDIPFAPIGLPFPSHAIYAL</sequence>
<dbReference type="Proteomes" id="UP000288843">
    <property type="component" value="Unassembled WGS sequence"/>
</dbReference>
<dbReference type="EMBL" id="QKOX01000038">
    <property type="protein sequence ID" value="RWT16809.1"/>
    <property type="molecule type" value="Genomic_DNA"/>
</dbReference>
<gene>
    <name evidence="2" type="ORF">DN603_25800</name>
</gene>
<evidence type="ECO:0000313" key="2">
    <source>
        <dbReference type="EMBL" id="RWT16809.1"/>
    </source>
</evidence>
<comment type="caution">
    <text evidence="2">The sequence shown here is derived from an EMBL/GenBank/DDBJ whole genome shotgun (WGS) entry which is preliminary data.</text>
</comment>
<proteinExistence type="predicted"/>
<organism evidence="2 3">
    <name type="scientific">Raoultella planticola</name>
    <name type="common">Klebsiella planticola</name>
    <dbReference type="NCBI Taxonomy" id="575"/>
    <lineage>
        <taxon>Bacteria</taxon>
        <taxon>Pseudomonadati</taxon>
        <taxon>Pseudomonadota</taxon>
        <taxon>Gammaproteobacteria</taxon>
        <taxon>Enterobacterales</taxon>
        <taxon>Enterobacteriaceae</taxon>
        <taxon>Klebsiella/Raoultella group</taxon>
        <taxon>Raoultella</taxon>
    </lineage>
</organism>
<accession>A0A443VFT2</accession>
<reference evidence="2 3" key="1">
    <citation type="submission" date="2018-06" db="EMBL/GenBank/DDBJ databases">
        <title>Carbapenemase-producing Enterobacteriaceae present in wastewater treatment plant effluent and nearby surface waters in the US.</title>
        <authorList>
            <person name="Mathys D.A."/>
            <person name="Mollenkopf D.F."/>
            <person name="Feicht S.M."/>
            <person name="Adams R.J."/>
            <person name="Albers A.L."/>
            <person name="Stuever D.M."/>
            <person name="Daniels J.B."/>
            <person name="Wittum T.E."/>
        </authorList>
    </citation>
    <scope>NUCLEOTIDE SEQUENCE [LARGE SCALE GENOMIC DNA]</scope>
    <source>
        <strain evidence="2 3">GEO_47_Down_B</strain>
    </source>
</reference>
<feature type="compositionally biased region" description="Polar residues" evidence="1">
    <location>
        <begin position="199"/>
        <end position="224"/>
    </location>
</feature>
<dbReference type="RefSeq" id="WP_112070531.1">
    <property type="nucleotide sequence ID" value="NZ_CP172734.1"/>
</dbReference>
<dbReference type="AlphaFoldDB" id="A0A443VFT2"/>
<evidence type="ECO:0008006" key="4">
    <source>
        <dbReference type="Google" id="ProtNLM"/>
    </source>
</evidence>
<evidence type="ECO:0000313" key="3">
    <source>
        <dbReference type="Proteomes" id="UP000288843"/>
    </source>
</evidence>
<feature type="region of interest" description="Disordered" evidence="1">
    <location>
        <begin position="173"/>
        <end position="235"/>
    </location>
</feature>